<name>G2Y8W2_BOTF4</name>
<dbReference type="HOGENOM" id="CLU_2757497_0_0_1"/>
<evidence type="ECO:0000313" key="2">
    <source>
        <dbReference type="Proteomes" id="UP000008177"/>
    </source>
</evidence>
<dbReference type="InParanoid" id="G2Y8W2"/>
<gene>
    <name evidence="1" type="ORF">BofuT4_uP029140.1</name>
</gene>
<sequence length="70" mass="7909">MPSPNTSFHTNRLGWSQEHDVIVVGLVLNYMRLIPPADNNTFFHPSRHRKHAEGAASPLRHRTAVKLVAN</sequence>
<reference evidence="2" key="1">
    <citation type="journal article" date="2011" name="PLoS Genet.">
        <title>Genomic analysis of the necrotrophic fungal pathogens Sclerotinia sclerotiorum and Botrytis cinerea.</title>
        <authorList>
            <person name="Amselem J."/>
            <person name="Cuomo C.A."/>
            <person name="van Kan J.A."/>
            <person name="Viaud M."/>
            <person name="Benito E.P."/>
            <person name="Couloux A."/>
            <person name="Coutinho P.M."/>
            <person name="de Vries R.P."/>
            <person name="Dyer P.S."/>
            <person name="Fillinger S."/>
            <person name="Fournier E."/>
            <person name="Gout L."/>
            <person name="Hahn M."/>
            <person name="Kohn L."/>
            <person name="Lapalu N."/>
            <person name="Plummer K.M."/>
            <person name="Pradier J.M."/>
            <person name="Quevillon E."/>
            <person name="Sharon A."/>
            <person name="Simon A."/>
            <person name="ten Have A."/>
            <person name="Tudzynski B."/>
            <person name="Tudzynski P."/>
            <person name="Wincker P."/>
            <person name="Andrew M."/>
            <person name="Anthouard V."/>
            <person name="Beever R.E."/>
            <person name="Beffa R."/>
            <person name="Benoit I."/>
            <person name="Bouzid O."/>
            <person name="Brault B."/>
            <person name="Chen Z."/>
            <person name="Choquer M."/>
            <person name="Collemare J."/>
            <person name="Cotton P."/>
            <person name="Danchin E.G."/>
            <person name="Da Silva C."/>
            <person name="Gautier A."/>
            <person name="Giraud C."/>
            <person name="Giraud T."/>
            <person name="Gonzalez C."/>
            <person name="Grossetete S."/>
            <person name="Guldener U."/>
            <person name="Henrissat B."/>
            <person name="Howlett B.J."/>
            <person name="Kodira C."/>
            <person name="Kretschmer M."/>
            <person name="Lappartient A."/>
            <person name="Leroch M."/>
            <person name="Levis C."/>
            <person name="Mauceli E."/>
            <person name="Neuveglise C."/>
            <person name="Oeser B."/>
            <person name="Pearson M."/>
            <person name="Poulain J."/>
            <person name="Poussereau N."/>
            <person name="Quesneville H."/>
            <person name="Rascle C."/>
            <person name="Schumacher J."/>
            <person name="Segurens B."/>
            <person name="Sexton A."/>
            <person name="Silva E."/>
            <person name="Sirven C."/>
            <person name="Soanes D.M."/>
            <person name="Talbot N.J."/>
            <person name="Templeton M."/>
            <person name="Yandava C."/>
            <person name="Yarden O."/>
            <person name="Zeng Q."/>
            <person name="Rollins J.A."/>
            <person name="Lebrun M.H."/>
            <person name="Dickman M."/>
        </authorList>
    </citation>
    <scope>NUCLEOTIDE SEQUENCE [LARGE SCALE GENOMIC DNA]</scope>
    <source>
        <strain evidence="2">T4</strain>
    </source>
</reference>
<evidence type="ECO:0000313" key="1">
    <source>
        <dbReference type="EMBL" id="CCD49038.1"/>
    </source>
</evidence>
<dbReference type="Proteomes" id="UP000008177">
    <property type="component" value="Unplaced contigs"/>
</dbReference>
<organism evidence="1 2">
    <name type="scientific">Botryotinia fuckeliana (strain T4)</name>
    <name type="common">Noble rot fungus</name>
    <name type="synonym">Botrytis cinerea</name>
    <dbReference type="NCBI Taxonomy" id="999810"/>
    <lineage>
        <taxon>Eukaryota</taxon>
        <taxon>Fungi</taxon>
        <taxon>Dikarya</taxon>
        <taxon>Ascomycota</taxon>
        <taxon>Pezizomycotina</taxon>
        <taxon>Leotiomycetes</taxon>
        <taxon>Helotiales</taxon>
        <taxon>Sclerotiniaceae</taxon>
        <taxon>Botrytis</taxon>
    </lineage>
</organism>
<dbReference type="EMBL" id="FQ790300">
    <property type="protein sequence ID" value="CCD49038.1"/>
    <property type="molecule type" value="Genomic_DNA"/>
</dbReference>
<proteinExistence type="predicted"/>
<dbReference type="AlphaFoldDB" id="G2Y8W2"/>
<accession>G2Y8W2</accession>
<protein>
    <submittedName>
        <fullName evidence="1">Uncharacterized protein</fullName>
    </submittedName>
</protein>